<reference evidence="1" key="2">
    <citation type="submission" date="2023-06" db="EMBL/GenBank/DDBJ databases">
        <authorList>
            <person name="Ma L."/>
            <person name="Liu K.-W."/>
            <person name="Li Z."/>
            <person name="Hsiao Y.-Y."/>
            <person name="Qi Y."/>
            <person name="Fu T."/>
            <person name="Tang G."/>
            <person name="Zhang D."/>
            <person name="Sun W.-H."/>
            <person name="Liu D.-K."/>
            <person name="Li Y."/>
            <person name="Chen G.-Z."/>
            <person name="Liu X.-D."/>
            <person name="Liao X.-Y."/>
            <person name="Jiang Y.-T."/>
            <person name="Yu X."/>
            <person name="Hao Y."/>
            <person name="Huang J."/>
            <person name="Zhao X.-W."/>
            <person name="Ke S."/>
            <person name="Chen Y.-Y."/>
            <person name="Wu W.-L."/>
            <person name="Hsu J.-L."/>
            <person name="Lin Y.-F."/>
            <person name="Huang M.-D."/>
            <person name="Li C.-Y."/>
            <person name="Huang L."/>
            <person name="Wang Z.-W."/>
            <person name="Zhao X."/>
            <person name="Zhong W.-Y."/>
            <person name="Peng D.-H."/>
            <person name="Ahmad S."/>
            <person name="Lan S."/>
            <person name="Zhang J.-S."/>
            <person name="Tsai W.-C."/>
            <person name="Van De Peer Y."/>
            <person name="Liu Z.-J."/>
        </authorList>
    </citation>
    <scope>NUCLEOTIDE SEQUENCE</scope>
    <source>
        <strain evidence="1">CP</strain>
        <tissue evidence="1">Leaves</tissue>
    </source>
</reference>
<evidence type="ECO:0000313" key="1">
    <source>
        <dbReference type="EMBL" id="KAK1295805.1"/>
    </source>
</evidence>
<accession>A0AAV9D3L3</accession>
<dbReference type="EMBL" id="JAUJYO010000015">
    <property type="protein sequence ID" value="KAK1295805.1"/>
    <property type="molecule type" value="Genomic_DNA"/>
</dbReference>
<reference evidence="1" key="1">
    <citation type="journal article" date="2023" name="Nat. Commun.">
        <title>Diploid and tetraploid genomes of Acorus and the evolution of monocots.</title>
        <authorList>
            <person name="Ma L."/>
            <person name="Liu K.W."/>
            <person name="Li Z."/>
            <person name="Hsiao Y.Y."/>
            <person name="Qi Y."/>
            <person name="Fu T."/>
            <person name="Tang G.D."/>
            <person name="Zhang D."/>
            <person name="Sun W.H."/>
            <person name="Liu D.K."/>
            <person name="Li Y."/>
            <person name="Chen G.Z."/>
            <person name="Liu X.D."/>
            <person name="Liao X.Y."/>
            <person name="Jiang Y.T."/>
            <person name="Yu X."/>
            <person name="Hao Y."/>
            <person name="Huang J."/>
            <person name="Zhao X.W."/>
            <person name="Ke S."/>
            <person name="Chen Y.Y."/>
            <person name="Wu W.L."/>
            <person name="Hsu J.L."/>
            <person name="Lin Y.F."/>
            <person name="Huang M.D."/>
            <person name="Li C.Y."/>
            <person name="Huang L."/>
            <person name="Wang Z.W."/>
            <person name="Zhao X."/>
            <person name="Zhong W.Y."/>
            <person name="Peng D.H."/>
            <person name="Ahmad S."/>
            <person name="Lan S."/>
            <person name="Zhang J.S."/>
            <person name="Tsai W.C."/>
            <person name="Van de Peer Y."/>
            <person name="Liu Z.J."/>
        </authorList>
    </citation>
    <scope>NUCLEOTIDE SEQUENCE</scope>
    <source>
        <strain evidence="1">CP</strain>
    </source>
</reference>
<proteinExistence type="predicted"/>
<organism evidence="1 2">
    <name type="scientific">Acorus calamus</name>
    <name type="common">Sweet flag</name>
    <dbReference type="NCBI Taxonomy" id="4465"/>
    <lineage>
        <taxon>Eukaryota</taxon>
        <taxon>Viridiplantae</taxon>
        <taxon>Streptophyta</taxon>
        <taxon>Embryophyta</taxon>
        <taxon>Tracheophyta</taxon>
        <taxon>Spermatophyta</taxon>
        <taxon>Magnoliopsida</taxon>
        <taxon>Liliopsida</taxon>
        <taxon>Acoraceae</taxon>
        <taxon>Acorus</taxon>
    </lineage>
</organism>
<keyword evidence="2" id="KW-1185">Reference proteome</keyword>
<name>A0AAV9D3L3_ACOCL</name>
<protein>
    <submittedName>
        <fullName evidence="1">Uncharacterized protein</fullName>
    </submittedName>
</protein>
<gene>
    <name evidence="1" type="ORF">QJS10_CPB15g02051</name>
</gene>
<sequence>MADVLNDVYLHLAHTRTRLSEEEKKAIIACRKKAREDSIVGTWIGYGIAFPFLVTKHVPPLTKAGIFLAAGLLGSKLTLKKSLNASVEHLLSLEGSNLQPIVASMILANHQKNARRMKLVDRFFYPEPVFGDMRPDEPILRWRPRSTFVERVFEETRTDNRVTMNRTPIAEHVGGLPEESLHYRKRAHRRHRADHTENSLS</sequence>
<dbReference type="Proteomes" id="UP001180020">
    <property type="component" value="Unassembled WGS sequence"/>
</dbReference>
<dbReference type="PANTHER" id="PTHR35986">
    <property type="entry name" value="EXPRESSED PROTEIN"/>
    <property type="match status" value="1"/>
</dbReference>
<comment type="caution">
    <text evidence="1">The sequence shown here is derived from an EMBL/GenBank/DDBJ whole genome shotgun (WGS) entry which is preliminary data.</text>
</comment>
<evidence type="ECO:0000313" key="2">
    <source>
        <dbReference type="Proteomes" id="UP001180020"/>
    </source>
</evidence>
<dbReference type="AlphaFoldDB" id="A0AAV9D3L3"/>
<dbReference type="PANTHER" id="PTHR35986:SF1">
    <property type="entry name" value="OS10G0430800 PROTEIN"/>
    <property type="match status" value="1"/>
</dbReference>